<dbReference type="GeneID" id="4588455"/>
<dbReference type="eggNOG" id="ENOG502RUBH">
    <property type="taxonomic scope" value="Eukaryota"/>
</dbReference>
<sequence>MESKVTETDALLRSVADLVVSVNSAMDWLLSLLPRTAPIQAPEIATPEIEAPRPEDISIRRALDEVLEYHRVHWPKNITKNYELKQKEWKAWCRKMGFKVGGRYLPGDYVDDGKLLLFIKDEVANRPPR</sequence>
<dbReference type="AlphaFoldDB" id="A1DBL5"/>
<dbReference type="EMBL" id="DS027694">
    <property type="protein sequence ID" value="EAW20255.1"/>
    <property type="molecule type" value="Genomic_DNA"/>
</dbReference>
<evidence type="ECO:0000313" key="2">
    <source>
        <dbReference type="Proteomes" id="UP000006702"/>
    </source>
</evidence>
<organism evidence="1 2">
    <name type="scientific">Neosartorya fischeri (strain ATCC 1020 / DSM 3700 / CBS 544.65 / FGSC A1164 / JCM 1740 / NRRL 181 / WB 181)</name>
    <name type="common">Aspergillus fischerianus</name>
    <dbReference type="NCBI Taxonomy" id="331117"/>
    <lineage>
        <taxon>Eukaryota</taxon>
        <taxon>Fungi</taxon>
        <taxon>Dikarya</taxon>
        <taxon>Ascomycota</taxon>
        <taxon>Pezizomycotina</taxon>
        <taxon>Eurotiomycetes</taxon>
        <taxon>Eurotiomycetidae</taxon>
        <taxon>Eurotiales</taxon>
        <taxon>Aspergillaceae</taxon>
        <taxon>Aspergillus</taxon>
        <taxon>Aspergillus subgen. Fumigati</taxon>
    </lineage>
</organism>
<protein>
    <submittedName>
        <fullName evidence="1">Uncharacterized protein</fullName>
    </submittedName>
</protein>
<accession>A1DBL5</accession>
<proteinExistence type="predicted"/>
<dbReference type="OMA" id="HRPPNTV"/>
<dbReference type="RefSeq" id="XP_001262152.1">
    <property type="nucleotide sequence ID" value="XM_001262151.1"/>
</dbReference>
<name>A1DBL5_NEOFI</name>
<dbReference type="OrthoDB" id="4325529at2759"/>
<dbReference type="Proteomes" id="UP000006702">
    <property type="component" value="Unassembled WGS sequence"/>
</dbReference>
<keyword evidence="2" id="KW-1185">Reference proteome</keyword>
<evidence type="ECO:0000313" key="1">
    <source>
        <dbReference type="EMBL" id="EAW20255.1"/>
    </source>
</evidence>
<reference evidence="2" key="1">
    <citation type="journal article" date="2008" name="PLoS Genet.">
        <title>Genomic islands in the pathogenic filamentous fungus Aspergillus fumigatus.</title>
        <authorList>
            <person name="Fedorova N.D."/>
            <person name="Khaldi N."/>
            <person name="Joardar V.S."/>
            <person name="Maiti R."/>
            <person name="Amedeo P."/>
            <person name="Anderson M.J."/>
            <person name="Crabtree J."/>
            <person name="Silva J.C."/>
            <person name="Badger J.H."/>
            <person name="Albarraq A."/>
            <person name="Angiuoli S."/>
            <person name="Bussey H."/>
            <person name="Bowyer P."/>
            <person name="Cotty P.J."/>
            <person name="Dyer P.S."/>
            <person name="Egan A."/>
            <person name="Galens K."/>
            <person name="Fraser-Liggett C.M."/>
            <person name="Haas B.J."/>
            <person name="Inman J.M."/>
            <person name="Kent R."/>
            <person name="Lemieux S."/>
            <person name="Malavazi I."/>
            <person name="Orvis J."/>
            <person name="Roemer T."/>
            <person name="Ronning C.M."/>
            <person name="Sundaram J.P."/>
            <person name="Sutton G."/>
            <person name="Turner G."/>
            <person name="Venter J.C."/>
            <person name="White O.R."/>
            <person name="Whitty B.R."/>
            <person name="Youngman P."/>
            <person name="Wolfe K.H."/>
            <person name="Goldman G.H."/>
            <person name="Wortman J.R."/>
            <person name="Jiang B."/>
            <person name="Denning D.W."/>
            <person name="Nierman W.C."/>
        </authorList>
    </citation>
    <scope>NUCLEOTIDE SEQUENCE [LARGE SCALE GENOMIC DNA]</scope>
    <source>
        <strain evidence="2">ATCC 1020 / DSM 3700 / CBS 544.65 / FGSC A1164 / JCM 1740 / NRRL 181 / WB 181</strain>
    </source>
</reference>
<dbReference type="KEGG" id="nfi:NFIA_098890"/>
<dbReference type="VEuPathDB" id="FungiDB:NFIA_098890"/>
<dbReference type="HOGENOM" id="CLU_128866_0_0_1"/>
<gene>
    <name evidence="1" type="ORF">NFIA_098890</name>
</gene>